<reference evidence="9" key="1">
    <citation type="submission" date="2025-08" db="UniProtKB">
        <authorList>
            <consortium name="RefSeq"/>
        </authorList>
    </citation>
    <scope>IDENTIFICATION</scope>
    <source>
        <tissue evidence="9">Gonad</tissue>
    </source>
</reference>
<feature type="compositionally biased region" description="Basic and acidic residues" evidence="6">
    <location>
        <begin position="253"/>
        <end position="275"/>
    </location>
</feature>
<feature type="compositionally biased region" description="Polar residues" evidence="6">
    <location>
        <begin position="54"/>
        <end position="66"/>
    </location>
</feature>
<feature type="domain" description="C2H2-type" evidence="7">
    <location>
        <begin position="1088"/>
        <end position="1110"/>
    </location>
</feature>
<feature type="region of interest" description="Disordered" evidence="6">
    <location>
        <begin position="253"/>
        <end position="280"/>
    </location>
</feature>
<protein>
    <submittedName>
        <fullName evidence="9">Zinc finger Y-chromosomal protein 1-like isoform X1</fullName>
    </submittedName>
</protein>
<feature type="compositionally biased region" description="Basic residues" evidence="6">
    <location>
        <begin position="660"/>
        <end position="669"/>
    </location>
</feature>
<feature type="compositionally biased region" description="Basic and acidic residues" evidence="6">
    <location>
        <begin position="375"/>
        <end position="389"/>
    </location>
</feature>
<evidence type="ECO:0000256" key="1">
    <source>
        <dbReference type="ARBA" id="ARBA00022723"/>
    </source>
</evidence>
<evidence type="ECO:0000259" key="7">
    <source>
        <dbReference type="PROSITE" id="PS50157"/>
    </source>
</evidence>
<dbReference type="SUPFAM" id="SSF57667">
    <property type="entry name" value="beta-beta-alpha zinc fingers"/>
    <property type="match status" value="1"/>
</dbReference>
<feature type="compositionally biased region" description="Polar residues" evidence="6">
    <location>
        <begin position="1"/>
        <end position="14"/>
    </location>
</feature>
<dbReference type="RefSeq" id="XP_019631746.1">
    <property type="nucleotide sequence ID" value="XM_019776187.1"/>
</dbReference>
<accession>A0A6P4ZQ14</accession>
<dbReference type="GO" id="GO:0008270">
    <property type="term" value="F:zinc ion binding"/>
    <property type="evidence" value="ECO:0007669"/>
    <property type="project" value="UniProtKB-KW"/>
</dbReference>
<dbReference type="InterPro" id="IPR036236">
    <property type="entry name" value="Znf_C2H2_sf"/>
</dbReference>
<sequence>MEGQSCATTATSQLVSVDEMSSSEDSTATQVYASGTECCSWTSPVGGDKKGAETDNNGATTSSTPNVREVKSSNDTIIYVLQDVQSNKMVIQVPVVANESGVISCSKSSPVGSQDTPAVVGDPQTSTGCLTGPDHVSLNLGAGSTGNQSSTFVDMTESLSHVGCVTEGTLGNQSVTALSTDAHNHTTIVECNPSFIPEEDLTQTTSCTKTSFRNSPERGTEAQKEGYLDLPLQDAEEVGGNCLLPVTTNDKLMSEDGKEEEKSLEVERNETKEQEGPVQTPHKLLKASFTYPSGFRQAISLDMLITDRKKQGRAMKEAESIPFEKETNAVIGVGTTELSENQTVKQVISWDTKILQSHNKEHTLSHTLNSKRHHDGREKSESIPDHTAGEGEDNVSELIVVEPARKSVGLTGDKNMENSCKMHLEPLDLSNTNEVERTGILFREQTMPEVTDNSGEDVLVPNMANSEENLMEEDAELADENNSVPIDVTSCTLHEMKILEEDMPEMENCESPLDKSQACPKEVDLSCDQREEDLQPEQLSDSKWKHSFTCNICSFTAFSVKDIQNHCAKCEEVNSECMSIDTCSVPQITDSPQCNALKEGCHVEVLSDKIGPTDCDLSNPDAQSMSVMLSQEGSNAVNDESAGPLQQRVLASTDNAGGKRSVRGKKKSPRNICQGEDPTMAGWKAIIVHPTQGKVRTRTFWRCPDCPYKTDKIYPSIKEHGARHVVSAKFPCDVCTYSCPTEIGIRSHRRMHKKDRNQKSRKKDKAEVQVLARQLRRRLRRNKRVYRCSRCSFSTLVLASFEKHCKKHTRKVSKRHTQRKNVATIGERTTTANDLKNEQKDECVHETNEANSCDSQTYKVPATSLMATKKLEVRDIEKCNDKSSQRELEVLSETSGSSFTNQSFNEGNTISPPQRAKTKKYSCIKCSFSCNSWLSVKAHMAVHKKGVTNTAMEIESCTDEEEQANKLEERDANDKITCVIVDPHNGSPPDTPTRPKRKMYRCTTCPFKCDRIGWLISHMKHHELSQKFSCEFCSFSTSHKIALINHQGIHSPDSKKGTARTPIGTTATDECNKTESGTKVAEQQQLLYRCKECPYTADEASILERHEKCHVIWRWHKRMREMSQAGEQAEATVASGCNDSSNVGNPADVTNKEINTEDSGGNMDKPREMYTCDECTFKTDFSAHWNSTKRPMGHQSTQTITVPLLLS</sequence>
<feature type="region of interest" description="Disordered" evidence="6">
    <location>
        <begin position="654"/>
        <end position="675"/>
    </location>
</feature>
<feature type="region of interest" description="Disordered" evidence="6">
    <location>
        <begin position="893"/>
        <end position="913"/>
    </location>
</feature>
<feature type="region of interest" description="Disordered" evidence="6">
    <location>
        <begin position="1"/>
        <end position="29"/>
    </location>
</feature>
<feature type="compositionally biased region" description="Polar residues" evidence="6">
    <location>
        <begin position="1135"/>
        <end position="1144"/>
    </location>
</feature>
<dbReference type="PROSITE" id="PS50157">
    <property type="entry name" value="ZINC_FINGER_C2H2_2"/>
    <property type="match status" value="3"/>
</dbReference>
<gene>
    <name evidence="9" type="primary">LOC109475539</name>
</gene>
<keyword evidence="3 5" id="KW-0863">Zinc-finger</keyword>
<dbReference type="GO" id="GO:0045944">
    <property type="term" value="P:positive regulation of transcription by RNA polymerase II"/>
    <property type="evidence" value="ECO:0007669"/>
    <property type="project" value="TreeGrafter"/>
</dbReference>
<organism evidence="8 9">
    <name type="scientific">Branchiostoma belcheri</name>
    <name type="common">Amphioxus</name>
    <dbReference type="NCBI Taxonomy" id="7741"/>
    <lineage>
        <taxon>Eukaryota</taxon>
        <taxon>Metazoa</taxon>
        <taxon>Chordata</taxon>
        <taxon>Cephalochordata</taxon>
        <taxon>Leptocardii</taxon>
        <taxon>Amphioxiformes</taxon>
        <taxon>Branchiostomatidae</taxon>
        <taxon>Branchiostoma</taxon>
    </lineage>
</organism>
<dbReference type="InterPro" id="IPR050688">
    <property type="entry name" value="Zinc_finger/UBP_domain"/>
</dbReference>
<evidence type="ECO:0000256" key="5">
    <source>
        <dbReference type="PROSITE-ProRule" id="PRU00042"/>
    </source>
</evidence>
<dbReference type="Proteomes" id="UP000515135">
    <property type="component" value="Unplaced"/>
</dbReference>
<dbReference type="InterPro" id="IPR013087">
    <property type="entry name" value="Znf_C2H2_type"/>
</dbReference>
<keyword evidence="2" id="KW-0677">Repeat</keyword>
<feature type="compositionally biased region" description="Low complexity" evidence="6">
    <location>
        <begin position="15"/>
        <end position="26"/>
    </location>
</feature>
<evidence type="ECO:0000313" key="9">
    <source>
        <dbReference type="RefSeq" id="XP_019631746.1"/>
    </source>
</evidence>
<evidence type="ECO:0000256" key="3">
    <source>
        <dbReference type="ARBA" id="ARBA00022771"/>
    </source>
</evidence>
<feature type="region of interest" description="Disordered" evidence="6">
    <location>
        <begin position="44"/>
        <end position="67"/>
    </location>
</feature>
<evidence type="ECO:0000256" key="6">
    <source>
        <dbReference type="SAM" id="MobiDB-lite"/>
    </source>
</evidence>
<keyword evidence="4" id="KW-0862">Zinc</keyword>
<dbReference type="AlphaFoldDB" id="A0A6P4ZQ14"/>
<feature type="region of interest" description="Disordered" evidence="6">
    <location>
        <begin position="1135"/>
        <end position="1165"/>
    </location>
</feature>
<keyword evidence="8" id="KW-1185">Reference proteome</keyword>
<dbReference type="SMART" id="SM00355">
    <property type="entry name" value="ZnF_C2H2"/>
    <property type="match status" value="8"/>
</dbReference>
<name>A0A6P4ZQ14_BRABE</name>
<dbReference type="PANTHER" id="PTHR24403:SF67">
    <property type="entry name" value="FI01116P-RELATED"/>
    <property type="match status" value="1"/>
</dbReference>
<feature type="domain" description="C2H2-type" evidence="7">
    <location>
        <begin position="1028"/>
        <end position="1055"/>
    </location>
</feature>
<proteinExistence type="predicted"/>
<evidence type="ECO:0000313" key="8">
    <source>
        <dbReference type="Proteomes" id="UP000515135"/>
    </source>
</evidence>
<keyword evidence="1" id="KW-0479">Metal-binding</keyword>
<feature type="region of interest" description="Disordered" evidence="6">
    <location>
        <begin position="361"/>
        <end position="394"/>
    </location>
</feature>
<dbReference type="GeneID" id="109475539"/>
<dbReference type="GO" id="GO:0005634">
    <property type="term" value="C:nucleus"/>
    <property type="evidence" value="ECO:0007669"/>
    <property type="project" value="TreeGrafter"/>
</dbReference>
<dbReference type="PANTHER" id="PTHR24403">
    <property type="entry name" value="ZINC FINGER PROTEIN"/>
    <property type="match status" value="1"/>
</dbReference>
<dbReference type="PROSITE" id="PS00028">
    <property type="entry name" value="ZINC_FINGER_C2H2_1"/>
    <property type="match status" value="2"/>
</dbReference>
<dbReference type="KEGG" id="bbel:109475539"/>
<evidence type="ECO:0000256" key="2">
    <source>
        <dbReference type="ARBA" id="ARBA00022737"/>
    </source>
</evidence>
<dbReference type="OrthoDB" id="6417347at2759"/>
<feature type="domain" description="C2H2-type" evidence="7">
    <location>
        <begin position="730"/>
        <end position="757"/>
    </location>
</feature>
<evidence type="ECO:0000256" key="4">
    <source>
        <dbReference type="ARBA" id="ARBA00022833"/>
    </source>
</evidence>
<dbReference type="Gene3D" id="3.30.160.60">
    <property type="entry name" value="Classic Zinc Finger"/>
    <property type="match status" value="2"/>
</dbReference>
<feature type="compositionally biased region" description="Polar residues" evidence="6">
    <location>
        <begin position="893"/>
        <end position="912"/>
    </location>
</feature>